<protein>
    <submittedName>
        <fullName evidence="2">Class I SAM-dependent methyltransferase</fullName>
    </submittedName>
</protein>
<dbReference type="EMBL" id="CP036200">
    <property type="protein sequence ID" value="QBF81992.1"/>
    <property type="molecule type" value="Genomic_DNA"/>
</dbReference>
<dbReference type="AlphaFoldDB" id="A0A411PF14"/>
<dbReference type="Gene3D" id="3.40.50.150">
    <property type="entry name" value="Vaccinia Virus protein VP39"/>
    <property type="match status" value="1"/>
</dbReference>
<dbReference type="InterPro" id="IPR041698">
    <property type="entry name" value="Methyltransf_25"/>
</dbReference>
<dbReference type="OrthoDB" id="7348755at2"/>
<dbReference type="KEGG" id="smai:EXU30_04220"/>
<dbReference type="CDD" id="cd02440">
    <property type="entry name" value="AdoMet_MTases"/>
    <property type="match status" value="1"/>
</dbReference>
<dbReference type="InterPro" id="IPR029063">
    <property type="entry name" value="SAM-dependent_MTases_sf"/>
</dbReference>
<gene>
    <name evidence="2" type="ORF">EXU30_04220</name>
</gene>
<evidence type="ECO:0000313" key="2">
    <source>
        <dbReference type="EMBL" id="QBF81992.1"/>
    </source>
</evidence>
<name>A0A411PF14_9GAMM</name>
<evidence type="ECO:0000313" key="3">
    <source>
        <dbReference type="Proteomes" id="UP000291106"/>
    </source>
</evidence>
<dbReference type="GO" id="GO:0032259">
    <property type="term" value="P:methylation"/>
    <property type="evidence" value="ECO:0007669"/>
    <property type="project" value="UniProtKB-KW"/>
</dbReference>
<dbReference type="RefSeq" id="WP_130597966.1">
    <property type="nucleotide sequence ID" value="NZ_CP036200.1"/>
</dbReference>
<evidence type="ECO:0000259" key="1">
    <source>
        <dbReference type="Pfam" id="PF13649"/>
    </source>
</evidence>
<feature type="domain" description="Methyltransferase" evidence="1">
    <location>
        <begin position="53"/>
        <end position="158"/>
    </location>
</feature>
<accession>A0A411PF14</accession>
<sequence>MSTPSSQFYNQNAAELAEQYQSKSFMQVHSDWAHLLPGLFKSPDKLTKHELAVLDVGAGSGRDIGYLAAQAKIHLSESHSSQYFVAVEPAAELRRLGQANTQELSVNWLDDAMPKLTAIKALDKQFDLILLSAVWMHFEPQHRAEAMASLTSLLKPQGLLVMSLRHGQTEQELRSRAMHHVEASEVLALANNNLLSTMLVTDLNQDQLGRSHVQWQTVVLQRGA</sequence>
<organism evidence="2 3">
    <name type="scientific">Shewanella maritima</name>
    <dbReference type="NCBI Taxonomy" id="2520507"/>
    <lineage>
        <taxon>Bacteria</taxon>
        <taxon>Pseudomonadati</taxon>
        <taxon>Pseudomonadota</taxon>
        <taxon>Gammaproteobacteria</taxon>
        <taxon>Alteromonadales</taxon>
        <taxon>Shewanellaceae</taxon>
        <taxon>Shewanella</taxon>
    </lineage>
</organism>
<dbReference type="SUPFAM" id="SSF53335">
    <property type="entry name" value="S-adenosyl-L-methionine-dependent methyltransferases"/>
    <property type="match status" value="1"/>
</dbReference>
<keyword evidence="3" id="KW-1185">Reference proteome</keyword>
<dbReference type="Proteomes" id="UP000291106">
    <property type="component" value="Chromosome"/>
</dbReference>
<proteinExistence type="predicted"/>
<dbReference type="Pfam" id="PF13649">
    <property type="entry name" value="Methyltransf_25"/>
    <property type="match status" value="1"/>
</dbReference>
<keyword evidence="2" id="KW-0808">Transferase</keyword>
<dbReference type="GO" id="GO:0008168">
    <property type="term" value="F:methyltransferase activity"/>
    <property type="evidence" value="ECO:0007669"/>
    <property type="project" value="UniProtKB-KW"/>
</dbReference>
<reference evidence="2 3" key="1">
    <citation type="submission" date="2019-02" db="EMBL/GenBank/DDBJ databases">
        <title>Shewanella sp. D4-2 isolated from Dokdo Island.</title>
        <authorList>
            <person name="Baek K."/>
        </authorList>
    </citation>
    <scope>NUCLEOTIDE SEQUENCE [LARGE SCALE GENOMIC DNA]</scope>
    <source>
        <strain evidence="2 3">D4-2</strain>
    </source>
</reference>
<keyword evidence="2" id="KW-0489">Methyltransferase</keyword>